<dbReference type="CDD" id="cd00580">
    <property type="entry name" value="CHMI"/>
    <property type="match status" value="1"/>
</dbReference>
<evidence type="ECO:0000313" key="1">
    <source>
        <dbReference type="EMBL" id="MBM7715558.1"/>
    </source>
</evidence>
<dbReference type="InterPro" id="IPR004220">
    <property type="entry name" value="5-COMe_2-OHmuconate_Isoase"/>
</dbReference>
<dbReference type="EMBL" id="JAFBFH010000015">
    <property type="protein sequence ID" value="MBM7715558.1"/>
    <property type="molecule type" value="Genomic_DNA"/>
</dbReference>
<protein>
    <submittedName>
        <fullName evidence="1">5-carboxymethyl-2-hydroxymuconate isomerase</fullName>
        <ecNumber evidence="1">5.3.3.10</ecNumber>
    </submittedName>
</protein>
<evidence type="ECO:0000313" key="2">
    <source>
        <dbReference type="Proteomes" id="UP000823485"/>
    </source>
</evidence>
<dbReference type="Proteomes" id="UP000823485">
    <property type="component" value="Unassembled WGS sequence"/>
</dbReference>
<dbReference type="InterPro" id="IPR014347">
    <property type="entry name" value="Tautomerase/MIF_sf"/>
</dbReference>
<keyword evidence="2" id="KW-1185">Reference proteome</keyword>
<dbReference type="SUPFAM" id="SSF55331">
    <property type="entry name" value="Tautomerase/MIF"/>
    <property type="match status" value="1"/>
</dbReference>
<dbReference type="EC" id="5.3.3.10" evidence="1"/>
<dbReference type="GO" id="GO:0008704">
    <property type="term" value="F:5-carboxymethyl-2-hydroxymuconate delta-isomerase activity"/>
    <property type="evidence" value="ECO:0007669"/>
    <property type="project" value="UniProtKB-EC"/>
</dbReference>
<dbReference type="PANTHER" id="PTHR37950">
    <property type="entry name" value="4-HYDROXYPHENYLACETATE CATABOLISM PROTEIN"/>
    <property type="match status" value="1"/>
</dbReference>
<dbReference type="PANTHER" id="PTHR37950:SF1">
    <property type="entry name" value="4-HYDROXYPHENYLACETATE CATABOLISM PROTEIN"/>
    <property type="match status" value="1"/>
</dbReference>
<dbReference type="Gene3D" id="3.30.429.10">
    <property type="entry name" value="Macrophage Migration Inhibitory Factor"/>
    <property type="match status" value="1"/>
</dbReference>
<organism evidence="1 2">
    <name type="scientific">Siminovitchia thermophila</name>
    <dbReference type="NCBI Taxonomy" id="1245522"/>
    <lineage>
        <taxon>Bacteria</taxon>
        <taxon>Bacillati</taxon>
        <taxon>Bacillota</taxon>
        <taxon>Bacilli</taxon>
        <taxon>Bacillales</taxon>
        <taxon>Bacillaceae</taxon>
        <taxon>Siminovitchia</taxon>
    </lineage>
</organism>
<dbReference type="Pfam" id="PF02962">
    <property type="entry name" value="CHMI"/>
    <property type="match status" value="1"/>
</dbReference>
<accession>A0ABS2R9L7</accession>
<reference evidence="1 2" key="1">
    <citation type="submission" date="2021-01" db="EMBL/GenBank/DDBJ databases">
        <title>Genomic Encyclopedia of Type Strains, Phase IV (KMG-IV): sequencing the most valuable type-strain genomes for metagenomic binning, comparative biology and taxonomic classification.</title>
        <authorList>
            <person name="Goeker M."/>
        </authorList>
    </citation>
    <scope>NUCLEOTIDE SEQUENCE [LARGE SCALE GENOMIC DNA]</scope>
    <source>
        <strain evidence="1 2">DSM 105453</strain>
    </source>
</reference>
<proteinExistence type="predicted"/>
<keyword evidence="1" id="KW-0413">Isomerase</keyword>
<name>A0ABS2R9L7_9BACI</name>
<sequence length="127" mass="14410">MPHVIVEYTDNIKGEGHIGELLEKINQSLLKNDGLFPIGGIRTRAVELKDYVVADGTENDAFVHVTLKIGGGRSEERLVAACDKLFAVIEDHFAALFEKRYFALSMEVAEFTRPTYKKNNIHKRYKK</sequence>
<comment type="caution">
    <text evidence="1">The sequence shown here is derived from an EMBL/GenBank/DDBJ whole genome shotgun (WGS) entry which is preliminary data.</text>
</comment>
<gene>
    <name evidence="1" type="ORF">JOC94_002546</name>
</gene>
<dbReference type="RefSeq" id="WP_077114552.1">
    <property type="nucleotide sequence ID" value="NZ_JAFBFH010000015.1"/>
</dbReference>